<keyword evidence="1" id="KW-0489">Methyltransferase</keyword>
<protein>
    <submittedName>
        <fullName evidence="1">Class I SAM-dependent methyltransferase</fullName>
        <ecNumber evidence="1">2.1.-.-</ecNumber>
    </submittedName>
</protein>
<dbReference type="RefSeq" id="WP_373655132.1">
    <property type="nucleotide sequence ID" value="NZ_JBGUAW010000003.1"/>
</dbReference>
<gene>
    <name evidence="1" type="ORF">ACERLL_05855</name>
</gene>
<dbReference type="EMBL" id="JBGUAW010000003">
    <property type="protein sequence ID" value="MFA9460349.1"/>
    <property type="molecule type" value="Genomic_DNA"/>
</dbReference>
<dbReference type="GO" id="GO:0032259">
    <property type="term" value="P:methylation"/>
    <property type="evidence" value="ECO:0007669"/>
    <property type="project" value="UniProtKB-KW"/>
</dbReference>
<dbReference type="InterPro" id="IPR029063">
    <property type="entry name" value="SAM-dependent_MTases_sf"/>
</dbReference>
<comment type="caution">
    <text evidence="1">The sequence shown here is derived from an EMBL/GenBank/DDBJ whole genome shotgun (WGS) entry which is preliminary data.</text>
</comment>
<dbReference type="Proteomes" id="UP001575181">
    <property type="component" value="Unassembled WGS sequence"/>
</dbReference>
<evidence type="ECO:0000313" key="1">
    <source>
        <dbReference type="EMBL" id="MFA9460349.1"/>
    </source>
</evidence>
<organism evidence="1 2">
    <name type="scientific">Thiohalorhabdus methylotrophus</name>
    <dbReference type="NCBI Taxonomy" id="3242694"/>
    <lineage>
        <taxon>Bacteria</taxon>
        <taxon>Pseudomonadati</taxon>
        <taxon>Pseudomonadota</taxon>
        <taxon>Gammaproteobacteria</taxon>
        <taxon>Thiohalorhabdales</taxon>
        <taxon>Thiohalorhabdaceae</taxon>
        <taxon>Thiohalorhabdus</taxon>
    </lineage>
</organism>
<dbReference type="GO" id="GO:0008168">
    <property type="term" value="F:methyltransferase activity"/>
    <property type="evidence" value="ECO:0007669"/>
    <property type="project" value="UniProtKB-KW"/>
</dbReference>
<keyword evidence="2" id="KW-1185">Reference proteome</keyword>
<reference evidence="1 2" key="1">
    <citation type="submission" date="2024-08" db="EMBL/GenBank/DDBJ databases">
        <title>Whole-genome sequencing of halo(alkali)philic microorganisms from hypersaline lakes.</title>
        <authorList>
            <person name="Sorokin D.Y."/>
            <person name="Merkel A.Y."/>
            <person name="Messina E."/>
            <person name="Yakimov M."/>
        </authorList>
    </citation>
    <scope>NUCLEOTIDE SEQUENCE [LARGE SCALE GENOMIC DNA]</scope>
    <source>
        <strain evidence="1 2">Cl-TMA</strain>
    </source>
</reference>
<sequence>MAFDLKDIVPFGRSYREYVDMFALGESELAGHVLDCGGGPAAFNAELARRGGSVVSADPVYGFGREAIRARIDEVVPEMVAQLHRNRAKFRWDRSGSPEELVARRRAAMETFLADYAAGLEAGRYVEASLPELPFEPGRFDLALVSHLLFLYGDHLGRDFHIRALKELAGQAREVRVFPLADLNARRSPHLEPVRRALDRAGLASEAVKVSYESQKGVNRMLRIRAVEG</sequence>
<proteinExistence type="predicted"/>
<name>A0ABV4TSP6_9GAMM</name>
<dbReference type="SUPFAM" id="SSF53335">
    <property type="entry name" value="S-adenosyl-L-methionine-dependent methyltransferases"/>
    <property type="match status" value="1"/>
</dbReference>
<evidence type="ECO:0000313" key="2">
    <source>
        <dbReference type="Proteomes" id="UP001575181"/>
    </source>
</evidence>
<dbReference type="EC" id="2.1.-.-" evidence="1"/>
<accession>A0ABV4TSP6</accession>
<keyword evidence="1" id="KW-0808">Transferase</keyword>
<dbReference type="Gene3D" id="3.40.50.150">
    <property type="entry name" value="Vaccinia Virus protein VP39"/>
    <property type="match status" value="1"/>
</dbReference>